<keyword evidence="3" id="KW-0547">Nucleotide-binding</keyword>
<evidence type="ECO:0000256" key="3">
    <source>
        <dbReference type="ARBA" id="ARBA00022741"/>
    </source>
</evidence>
<keyword evidence="4" id="KW-0418">Kinase</keyword>
<keyword evidence="2" id="KW-0808">Transferase</keyword>
<dbReference type="InterPro" id="IPR000719">
    <property type="entry name" value="Prot_kinase_dom"/>
</dbReference>
<organism evidence="7 8">
    <name type="scientific">Prorocentrum cordatum</name>
    <dbReference type="NCBI Taxonomy" id="2364126"/>
    <lineage>
        <taxon>Eukaryota</taxon>
        <taxon>Sar</taxon>
        <taxon>Alveolata</taxon>
        <taxon>Dinophyceae</taxon>
        <taxon>Prorocentrales</taxon>
        <taxon>Prorocentraceae</taxon>
        <taxon>Prorocentrum</taxon>
    </lineage>
</organism>
<dbReference type="InterPro" id="IPR011009">
    <property type="entry name" value="Kinase-like_dom_sf"/>
</dbReference>
<protein>
    <recommendedName>
        <fullName evidence="6">Protein kinase domain-containing protein</fullName>
    </recommendedName>
</protein>
<reference evidence="7" key="1">
    <citation type="submission" date="2023-10" db="EMBL/GenBank/DDBJ databases">
        <authorList>
            <person name="Chen Y."/>
            <person name="Shah S."/>
            <person name="Dougan E. K."/>
            <person name="Thang M."/>
            <person name="Chan C."/>
        </authorList>
    </citation>
    <scope>NUCLEOTIDE SEQUENCE [LARGE SCALE GENOMIC DNA]</scope>
</reference>
<keyword evidence="8" id="KW-1185">Reference proteome</keyword>
<dbReference type="Pfam" id="PF00069">
    <property type="entry name" value="Pkinase"/>
    <property type="match status" value="1"/>
</dbReference>
<comment type="caution">
    <text evidence="7">The sequence shown here is derived from an EMBL/GenBank/DDBJ whole genome shotgun (WGS) entry which is preliminary data.</text>
</comment>
<evidence type="ECO:0000256" key="1">
    <source>
        <dbReference type="ARBA" id="ARBA00022527"/>
    </source>
</evidence>
<evidence type="ECO:0000256" key="4">
    <source>
        <dbReference type="ARBA" id="ARBA00022777"/>
    </source>
</evidence>
<evidence type="ECO:0000259" key="6">
    <source>
        <dbReference type="PROSITE" id="PS50011"/>
    </source>
</evidence>
<accession>A0ABN9QX17</accession>
<dbReference type="Gene3D" id="1.10.510.10">
    <property type="entry name" value="Transferase(Phosphotransferase) domain 1"/>
    <property type="match status" value="1"/>
</dbReference>
<dbReference type="EMBL" id="CAUYUJ010004501">
    <property type="protein sequence ID" value="CAK0809855.1"/>
    <property type="molecule type" value="Genomic_DNA"/>
</dbReference>
<feature type="domain" description="Protein kinase" evidence="6">
    <location>
        <begin position="1"/>
        <end position="123"/>
    </location>
</feature>
<keyword evidence="1" id="KW-0723">Serine/threonine-protein kinase</keyword>
<keyword evidence="5" id="KW-0067">ATP-binding</keyword>
<feature type="non-terminal residue" evidence="7">
    <location>
        <position position="139"/>
    </location>
</feature>
<dbReference type="PANTHER" id="PTHR24345">
    <property type="entry name" value="SERINE/THREONINE-PROTEIN KINASE PLK"/>
    <property type="match status" value="1"/>
</dbReference>
<dbReference type="Proteomes" id="UP001189429">
    <property type="component" value="Unassembled WGS sequence"/>
</dbReference>
<evidence type="ECO:0000256" key="5">
    <source>
        <dbReference type="ARBA" id="ARBA00022840"/>
    </source>
</evidence>
<evidence type="ECO:0000313" key="7">
    <source>
        <dbReference type="EMBL" id="CAK0809855.1"/>
    </source>
</evidence>
<proteinExistence type="predicted"/>
<feature type="non-terminal residue" evidence="7">
    <location>
        <position position="1"/>
    </location>
</feature>
<dbReference type="PROSITE" id="PS50011">
    <property type="entry name" value="PROTEIN_KINASE_DOM"/>
    <property type="match status" value="1"/>
</dbReference>
<dbReference type="SUPFAM" id="SSF56112">
    <property type="entry name" value="Protein kinase-like (PK-like)"/>
    <property type="match status" value="1"/>
</dbReference>
<evidence type="ECO:0000256" key="2">
    <source>
        <dbReference type="ARBA" id="ARBA00022679"/>
    </source>
</evidence>
<sequence length="139" mass="15458">EVKLTDFGHSKLIQDGYSVALTRVGTPQYWAPEVCDPAKALRGYDQRVDLWSLGVVLYVMLVGHYPFDGVSDTMENQIRRGSISFSGMAREISDQAKALVNGFIKVNPHERKSLADAFSDPWVVSQGGPKRLQKLCTEV</sequence>
<dbReference type="SMART" id="SM00220">
    <property type="entry name" value="S_TKc"/>
    <property type="match status" value="1"/>
</dbReference>
<dbReference type="PANTHER" id="PTHR24345:SF0">
    <property type="entry name" value="CELL CYCLE SERINE_THREONINE-PROTEIN KINASE CDC5_MSD2"/>
    <property type="match status" value="1"/>
</dbReference>
<name>A0ABN9QX17_9DINO</name>
<evidence type="ECO:0000313" key="8">
    <source>
        <dbReference type="Proteomes" id="UP001189429"/>
    </source>
</evidence>
<gene>
    <name evidence="7" type="ORF">PCOR1329_LOCUS14990</name>
</gene>